<dbReference type="InterPro" id="IPR000297">
    <property type="entry name" value="PPIase_PpiC"/>
</dbReference>
<keyword evidence="6" id="KW-0143">Chaperone</keyword>
<feature type="domain" description="PpiC" evidence="9">
    <location>
        <begin position="246"/>
        <end position="364"/>
    </location>
</feature>
<dbReference type="GO" id="GO:0005886">
    <property type="term" value="C:plasma membrane"/>
    <property type="evidence" value="ECO:0007669"/>
    <property type="project" value="UniProtKB-SubCell"/>
</dbReference>
<evidence type="ECO:0000256" key="1">
    <source>
        <dbReference type="ARBA" id="ARBA00004401"/>
    </source>
</evidence>
<protein>
    <submittedName>
        <fullName evidence="10">Peptidyl-prolyl cis-trans isomerase D</fullName>
    </submittedName>
</protein>
<evidence type="ECO:0000256" key="5">
    <source>
        <dbReference type="ARBA" id="ARBA00023136"/>
    </source>
</evidence>
<dbReference type="InterPro" id="IPR027304">
    <property type="entry name" value="Trigger_fact/SurA_dom_sf"/>
</dbReference>
<dbReference type="AlphaFoldDB" id="A0A1H8KYU8"/>
<dbReference type="SUPFAM" id="SSF109998">
    <property type="entry name" value="Triger factor/SurA peptide-binding domain-like"/>
    <property type="match status" value="1"/>
</dbReference>
<evidence type="ECO:0000313" key="11">
    <source>
        <dbReference type="Proteomes" id="UP000199054"/>
    </source>
</evidence>
<feature type="transmembrane region" description="Helical" evidence="8">
    <location>
        <begin position="12"/>
        <end position="32"/>
    </location>
</feature>
<dbReference type="GO" id="GO:0003755">
    <property type="term" value="F:peptidyl-prolyl cis-trans isomerase activity"/>
    <property type="evidence" value="ECO:0007669"/>
    <property type="project" value="InterPro"/>
</dbReference>
<dbReference type="InterPro" id="IPR052029">
    <property type="entry name" value="PpiD_chaperone"/>
</dbReference>
<dbReference type="Gene3D" id="1.10.4030.10">
    <property type="entry name" value="Porin chaperone SurA, peptide-binding domain"/>
    <property type="match status" value="1"/>
</dbReference>
<dbReference type="SUPFAM" id="SSF54534">
    <property type="entry name" value="FKBP-like"/>
    <property type="match status" value="1"/>
</dbReference>
<reference evidence="10 11" key="1">
    <citation type="submission" date="2016-10" db="EMBL/GenBank/DDBJ databases">
        <authorList>
            <person name="de Groot N.N."/>
        </authorList>
    </citation>
    <scope>NUCLEOTIDE SEQUENCE [LARGE SCALE GENOMIC DNA]</scope>
    <source>
        <strain evidence="10 11">DSM 8512</strain>
    </source>
</reference>
<evidence type="ECO:0000256" key="4">
    <source>
        <dbReference type="ARBA" id="ARBA00022989"/>
    </source>
</evidence>
<dbReference type="Pfam" id="PF13145">
    <property type="entry name" value="Rotamase_2"/>
    <property type="match status" value="1"/>
</dbReference>
<dbReference type="STRING" id="34002.SAMN04489859_102619"/>
<dbReference type="EMBL" id="FODE01000026">
    <property type="protein sequence ID" value="SEN98065.1"/>
    <property type="molecule type" value="Genomic_DNA"/>
</dbReference>
<comment type="subcellular location">
    <subcellularLocation>
        <location evidence="1">Cell membrane</location>
        <topology evidence="1">Single-pass type II membrane protein</topology>
    </subcellularLocation>
</comment>
<dbReference type="PANTHER" id="PTHR47529:SF1">
    <property type="entry name" value="PERIPLASMIC CHAPERONE PPID"/>
    <property type="match status" value="1"/>
</dbReference>
<evidence type="ECO:0000256" key="7">
    <source>
        <dbReference type="ARBA" id="ARBA00038408"/>
    </source>
</evidence>
<evidence type="ECO:0000256" key="2">
    <source>
        <dbReference type="ARBA" id="ARBA00022475"/>
    </source>
</evidence>
<dbReference type="Proteomes" id="UP000199054">
    <property type="component" value="Unassembled WGS sequence"/>
</dbReference>
<evidence type="ECO:0000313" key="10">
    <source>
        <dbReference type="EMBL" id="SEN98065.1"/>
    </source>
</evidence>
<dbReference type="PANTHER" id="PTHR47529">
    <property type="entry name" value="PEPTIDYL-PROLYL CIS-TRANS ISOMERASE D"/>
    <property type="match status" value="1"/>
</dbReference>
<evidence type="ECO:0000256" key="3">
    <source>
        <dbReference type="ARBA" id="ARBA00022692"/>
    </source>
</evidence>
<organism evidence="10 11">
    <name type="scientific">Paracoccus alcaliphilus</name>
    <dbReference type="NCBI Taxonomy" id="34002"/>
    <lineage>
        <taxon>Bacteria</taxon>
        <taxon>Pseudomonadati</taxon>
        <taxon>Pseudomonadota</taxon>
        <taxon>Alphaproteobacteria</taxon>
        <taxon>Rhodobacterales</taxon>
        <taxon>Paracoccaceae</taxon>
        <taxon>Paracoccus</taxon>
    </lineage>
</organism>
<name>A0A1H8KYU8_9RHOB</name>
<comment type="similarity">
    <text evidence="7">Belongs to the PpiD chaperone family.</text>
</comment>
<keyword evidence="10" id="KW-0413">Isomerase</keyword>
<keyword evidence="3 8" id="KW-0812">Transmembrane</keyword>
<evidence type="ECO:0000259" key="9">
    <source>
        <dbReference type="Pfam" id="PF13145"/>
    </source>
</evidence>
<accession>A0A1H8KYU8</accession>
<keyword evidence="2" id="KW-1003">Cell membrane</keyword>
<evidence type="ECO:0000256" key="8">
    <source>
        <dbReference type="SAM" id="Phobius"/>
    </source>
</evidence>
<proteinExistence type="inferred from homology"/>
<dbReference type="Pfam" id="PF13624">
    <property type="entry name" value="SurA_N_3"/>
    <property type="match status" value="1"/>
</dbReference>
<keyword evidence="5 8" id="KW-0472">Membrane</keyword>
<evidence type="ECO:0000256" key="6">
    <source>
        <dbReference type="ARBA" id="ARBA00023186"/>
    </source>
</evidence>
<sequence>MSKLRRKGKSAIVWVVMGLLVLGLGGFGVTSFSGGSTEIGRVGETKLTADDYARGLRQQLQAMSQQAGQHVSMAQAQAMGLPNAILAQLVTAAALEEQARVIGISVGDDRVVSSIADAPAFRSPSGRFDRTAYSEVLRRQGLTEAQFEAEVRVDEARLMLQRAVTGGVVAPGAMVDQTAKWLLETRDLSWRELRADDLPEPITDPDEGALEAWHQANADRFTAPEIRKLTYVWVTPEMMAPEVELDETALRETYDRNIAEYQQPERRMVSRLIMPSQEAAEKGKADIEAGEIPFEALVLQRGLQVDDAYLGEMTREQLGAAGDAVFELDQPGVVGPIETNLGPALYQMNAILDPVDIPFDEARDSLRQEAAMDRAERSIEARADEFEEMLAAGMTLEEIAADTPLELGQLEWIADQDPAEGSIAGYEAFREQAETVGQDDFPHMARLDDGGIFALRLDEIVPPTLKPFAEVREEVLADWRRSETQRLLLAMADEERVQAAAALDPAALAEGVSAAQTTVGQQPVAPVVPVDAPQDDWTAETGLTRDGWIEDLPAEVLASAFTIAAPGEIEVADAPGRVFLVRLDAVHDADLDQDTGQQVRDAVSARLDETLQADLFDYYNRAVQTRAGVQLNQNAINAVNTQVQ</sequence>
<keyword evidence="4 8" id="KW-1133">Transmembrane helix</keyword>
<gene>
    <name evidence="10" type="ORF">SAMN04489859_102619</name>
</gene>
<dbReference type="RefSeq" id="WP_244519277.1">
    <property type="nucleotide sequence ID" value="NZ_CP067124.1"/>
</dbReference>
<keyword evidence="11" id="KW-1185">Reference proteome</keyword>